<gene>
    <name evidence="1" type="ORF">L195_g058029</name>
</gene>
<reference evidence="1 2" key="1">
    <citation type="journal article" date="2014" name="Am. J. Bot.">
        <title>Genome assembly and annotation for red clover (Trifolium pratense; Fabaceae).</title>
        <authorList>
            <person name="Istvanek J."/>
            <person name="Jaros M."/>
            <person name="Krenek A."/>
            <person name="Repkova J."/>
        </authorList>
    </citation>
    <scope>NUCLEOTIDE SEQUENCE [LARGE SCALE GENOMIC DNA]</scope>
    <source>
        <strain evidence="2">cv. Tatra</strain>
        <tissue evidence="1">Young leaves</tissue>
    </source>
</reference>
<feature type="non-terminal residue" evidence="1">
    <location>
        <position position="1"/>
    </location>
</feature>
<comment type="caution">
    <text evidence="1">The sequence shown here is derived from an EMBL/GenBank/DDBJ whole genome shotgun (WGS) entry which is preliminary data.</text>
</comment>
<protein>
    <submittedName>
        <fullName evidence="1">Uncharacterized protein</fullName>
    </submittedName>
</protein>
<accession>A0A2K3JPW5</accession>
<sequence>GKQALFLFAVRPLRFTASSDIVLQLNQIEQHELMRGSSELDAALE</sequence>
<dbReference type="ExpressionAtlas" id="A0A2K3JPW5">
    <property type="expression patterns" value="baseline"/>
</dbReference>
<name>A0A2K3JPW5_TRIPR</name>
<reference evidence="1 2" key="2">
    <citation type="journal article" date="2017" name="Front. Plant Sci.">
        <title>Gene Classification and Mining of Molecular Markers Useful in Red Clover (Trifolium pratense) Breeding.</title>
        <authorList>
            <person name="Istvanek J."/>
            <person name="Dluhosova J."/>
            <person name="Dluhos P."/>
            <person name="Patkova L."/>
            <person name="Nedelnik J."/>
            <person name="Repkova J."/>
        </authorList>
    </citation>
    <scope>NUCLEOTIDE SEQUENCE [LARGE SCALE GENOMIC DNA]</scope>
    <source>
        <strain evidence="2">cv. Tatra</strain>
        <tissue evidence="1">Young leaves</tissue>
    </source>
</reference>
<evidence type="ECO:0000313" key="2">
    <source>
        <dbReference type="Proteomes" id="UP000236291"/>
    </source>
</evidence>
<dbReference type="AlphaFoldDB" id="A0A2K3JPW5"/>
<dbReference type="EMBL" id="ASHM01118226">
    <property type="protein sequence ID" value="PNX56073.1"/>
    <property type="molecule type" value="Genomic_DNA"/>
</dbReference>
<organism evidence="1 2">
    <name type="scientific">Trifolium pratense</name>
    <name type="common">Red clover</name>
    <dbReference type="NCBI Taxonomy" id="57577"/>
    <lineage>
        <taxon>Eukaryota</taxon>
        <taxon>Viridiplantae</taxon>
        <taxon>Streptophyta</taxon>
        <taxon>Embryophyta</taxon>
        <taxon>Tracheophyta</taxon>
        <taxon>Spermatophyta</taxon>
        <taxon>Magnoliopsida</taxon>
        <taxon>eudicotyledons</taxon>
        <taxon>Gunneridae</taxon>
        <taxon>Pentapetalae</taxon>
        <taxon>rosids</taxon>
        <taxon>fabids</taxon>
        <taxon>Fabales</taxon>
        <taxon>Fabaceae</taxon>
        <taxon>Papilionoideae</taxon>
        <taxon>50 kb inversion clade</taxon>
        <taxon>NPAAA clade</taxon>
        <taxon>Hologalegina</taxon>
        <taxon>IRL clade</taxon>
        <taxon>Trifolieae</taxon>
        <taxon>Trifolium</taxon>
    </lineage>
</organism>
<dbReference type="Proteomes" id="UP000236291">
    <property type="component" value="Unassembled WGS sequence"/>
</dbReference>
<proteinExistence type="predicted"/>
<evidence type="ECO:0000313" key="1">
    <source>
        <dbReference type="EMBL" id="PNX56073.1"/>
    </source>
</evidence>